<accession>A0A514D6B6</accession>
<protein>
    <recommendedName>
        <fullName evidence="2">Maturation protein</fullName>
    </recommendedName>
</protein>
<proteinExistence type="predicted"/>
<name>A0A514D6B6_9VIRU</name>
<dbReference type="EMBL" id="MN034620">
    <property type="protein sequence ID" value="QDH89126.1"/>
    <property type="molecule type" value="Genomic_RNA"/>
</dbReference>
<reference evidence="1" key="1">
    <citation type="submission" date="2019-05" db="EMBL/GenBank/DDBJ databases">
        <title>Metatranscriptomic reconstruction reveals RNA viruses with the potential to shape carbon cycling in soil.</title>
        <authorList>
            <person name="Starr E.P."/>
            <person name="Nuccio E."/>
            <person name="Pett-Ridge J."/>
            <person name="Banfield J.F."/>
            <person name="Firestone M.K."/>
        </authorList>
    </citation>
    <scope>NUCLEOTIDE SEQUENCE</scope>
    <source>
        <strain evidence="1">H3_Bulk_Litter_17_scaffold_903</strain>
    </source>
</reference>
<organism evidence="1">
    <name type="scientific">Leviviridae sp</name>
    <dbReference type="NCBI Taxonomy" id="2027243"/>
    <lineage>
        <taxon>Viruses</taxon>
        <taxon>Riboviria</taxon>
        <taxon>Orthornavirae</taxon>
        <taxon>Lenarviricota</taxon>
        <taxon>Leviviricetes</taxon>
        <taxon>Norzivirales</taxon>
        <taxon>Fiersviridae</taxon>
    </lineage>
</organism>
<gene>
    <name evidence="1" type="ORF">H3BulkLitter17903_000001</name>
</gene>
<evidence type="ECO:0000313" key="1">
    <source>
        <dbReference type="EMBL" id="QDH89126.1"/>
    </source>
</evidence>
<sequence length="422" mass="45809">MSSNTPRVRSSPIKVTFPPAKVISTGLPLGTAEVTTIGETISKLWISEGHPVNRKTGKRESGGPFHVTHTGPYFKAGNVANIIGGNGLSLKYSGPVIGAFTKSAAIGANYRGTTEEMDSSSMNSDGATAIARVAPTNPTASLSVGLAETFKEGFPTLPGIQSWKAKTRFLKGLGSEYLNYQFGWAPLHSEVQDVVNAARHHRDIMKNYEHNEGKNVHRRFDFSPEIQQWEEELSPANALLGIGGGSTYLSPGNTAATRVVYVRNERRRWFEGCFTYGGPGEADNFSRAIGFGNEADAVYGLNLNPEVLWELTPWSWAVDWFTNAGEVISNISNFALAGLVMRYGYMMEETISTYYTQYGDAPWRIGTPGKYSTMRAGNCARGLQTISRSRVPANPFGFGVGWEGLSPTQLAITAALGITRVL</sequence>
<evidence type="ECO:0008006" key="2">
    <source>
        <dbReference type="Google" id="ProtNLM"/>
    </source>
</evidence>